<dbReference type="Proteomes" id="UP000532746">
    <property type="component" value="Unassembled WGS sequence"/>
</dbReference>
<keyword evidence="2" id="KW-1185">Reference proteome</keyword>
<dbReference type="AlphaFoldDB" id="A0A7W9WEH3"/>
<proteinExistence type="predicted"/>
<name>A0A7W9WEH3_9BACT</name>
<dbReference type="RefSeq" id="WP_183405561.1">
    <property type="nucleotide sequence ID" value="NZ_JACHGG010000015.1"/>
</dbReference>
<gene>
    <name evidence="1" type="ORF">HNQ93_004372</name>
</gene>
<protein>
    <submittedName>
        <fullName evidence="1">Uncharacterized protein</fullName>
    </submittedName>
</protein>
<evidence type="ECO:0000313" key="2">
    <source>
        <dbReference type="Proteomes" id="UP000532746"/>
    </source>
</evidence>
<comment type="caution">
    <text evidence="1">The sequence shown here is derived from an EMBL/GenBank/DDBJ whole genome shotgun (WGS) entry which is preliminary data.</text>
</comment>
<organism evidence="1 2">
    <name type="scientific">Hymenobacter luteus</name>
    <dbReference type="NCBI Taxonomy" id="1411122"/>
    <lineage>
        <taxon>Bacteria</taxon>
        <taxon>Pseudomonadati</taxon>
        <taxon>Bacteroidota</taxon>
        <taxon>Cytophagia</taxon>
        <taxon>Cytophagales</taxon>
        <taxon>Hymenobacteraceae</taxon>
        <taxon>Hymenobacter</taxon>
    </lineage>
</organism>
<accession>A0A7W9WEH3</accession>
<reference evidence="1 2" key="1">
    <citation type="submission" date="2020-08" db="EMBL/GenBank/DDBJ databases">
        <title>Genomic Encyclopedia of Type Strains, Phase IV (KMG-IV): sequencing the most valuable type-strain genomes for metagenomic binning, comparative biology and taxonomic classification.</title>
        <authorList>
            <person name="Goeker M."/>
        </authorList>
    </citation>
    <scope>NUCLEOTIDE SEQUENCE [LARGE SCALE GENOMIC DNA]</scope>
    <source>
        <strain evidence="1 2">DSM 26718</strain>
    </source>
</reference>
<sequence length="113" mass="12616">MTNLPQLTVGEAVLYPRERAVGLIYEVYERGPGERPGVQLLLSDGRHLSGFSAEEAYRFRQPLGHTGLRYEFTHVGQLHADYHRGLFAAALATARLLAGFQDPRYLGSSQKTE</sequence>
<evidence type="ECO:0000313" key="1">
    <source>
        <dbReference type="EMBL" id="MBB6061491.1"/>
    </source>
</evidence>
<dbReference type="EMBL" id="JACHGG010000015">
    <property type="protein sequence ID" value="MBB6061491.1"/>
    <property type="molecule type" value="Genomic_DNA"/>
</dbReference>